<dbReference type="InterPro" id="IPR016169">
    <property type="entry name" value="FAD-bd_PCMH_sub2"/>
</dbReference>
<dbReference type="GO" id="GO:0005739">
    <property type="term" value="C:mitochondrion"/>
    <property type="evidence" value="ECO:0007669"/>
    <property type="project" value="TreeGrafter"/>
</dbReference>
<protein>
    <recommendedName>
        <fullName evidence="10">D-2-hydroxyglutarate dehydrogenase, mitochondrial</fullName>
        <ecNumber evidence="9">1.1.99.39</ecNumber>
    </recommendedName>
</protein>
<dbReference type="SUPFAM" id="SSF55103">
    <property type="entry name" value="FAD-linked oxidases, C-terminal domain"/>
    <property type="match status" value="1"/>
</dbReference>
<dbReference type="EC" id="1.1.99.39" evidence="9"/>
<dbReference type="EMBL" id="GFXV01001056">
    <property type="protein sequence ID" value="MBW12861.1"/>
    <property type="molecule type" value="Transcribed_RNA"/>
</dbReference>
<evidence type="ECO:0000259" key="13">
    <source>
        <dbReference type="PROSITE" id="PS51387"/>
    </source>
</evidence>
<dbReference type="Pfam" id="PF02913">
    <property type="entry name" value="FAD-oxidase_C"/>
    <property type="match status" value="1"/>
</dbReference>
<evidence type="ECO:0000256" key="3">
    <source>
        <dbReference type="ARBA" id="ARBA00008000"/>
    </source>
</evidence>
<comment type="cofactor">
    <cofactor evidence="1">
        <name>FAD</name>
        <dbReference type="ChEBI" id="CHEBI:57692"/>
    </cofactor>
</comment>
<comment type="subcellular location">
    <subcellularLocation>
        <location evidence="2">Peroxisome</location>
    </subcellularLocation>
</comment>
<keyword evidence="5" id="KW-0285">Flavoprotein</keyword>
<dbReference type="InterPro" id="IPR016164">
    <property type="entry name" value="FAD-linked_Oxase-like_C"/>
</dbReference>
<dbReference type="SUPFAM" id="SSF56176">
    <property type="entry name" value="FAD-binding/transporter-associated domain-like"/>
    <property type="match status" value="1"/>
</dbReference>
<keyword evidence="7" id="KW-0560">Oxidoreductase</keyword>
<reference evidence="14" key="1">
    <citation type="submission" date="2017-10" db="EMBL/GenBank/DDBJ databases">
        <title>Transcriptome Assembly of Sugarcane Aphid Adults.</title>
        <authorList>
            <person name="Scully E.D."/>
            <person name="Palmer N.A."/>
            <person name="Geib S.M."/>
            <person name="Sarath G."/>
            <person name="Sattler S.E."/>
        </authorList>
    </citation>
    <scope>NUCLEOTIDE SEQUENCE</scope>
    <source>
        <tissue evidence="14">Whole body</tissue>
    </source>
</reference>
<sequence>MNKIISFNKISGVLVCQAGCVLENLMNYVQNEGFIIPFDLGAKGTCQIGGNLATNAGGLRLIKYGSLQGSVLGLQAVLADGQVLDCLNTLKKDNTGYHLKHLFIGSEGTLGVITKIAIQCPNTPKFVNVSFIGLESFDKVLSFFSLVRKEFSSSLSSFELMDSVAIKSVQKNIGIKCPINDDLNFYVLVELSADNNYINHSIQEFLEKVLVEEIILDATVADQPSLIQVMKIYS</sequence>
<evidence type="ECO:0000256" key="2">
    <source>
        <dbReference type="ARBA" id="ARBA00004275"/>
    </source>
</evidence>
<dbReference type="GO" id="GO:0051990">
    <property type="term" value="F:(R)-2-hydroxyglutarate dehydrogenase activity"/>
    <property type="evidence" value="ECO:0007669"/>
    <property type="project" value="UniProtKB-EC"/>
</dbReference>
<dbReference type="GO" id="GO:0071949">
    <property type="term" value="F:FAD binding"/>
    <property type="evidence" value="ECO:0007669"/>
    <property type="project" value="InterPro"/>
</dbReference>
<evidence type="ECO:0000256" key="11">
    <source>
        <dbReference type="ARBA" id="ARBA00045410"/>
    </source>
</evidence>
<dbReference type="FunFam" id="3.30.465.10:FF:000001">
    <property type="entry name" value="D-2-hydroxyglutarate dehydrogenase, mitochondrial"/>
    <property type="match status" value="1"/>
</dbReference>
<dbReference type="InterPro" id="IPR016166">
    <property type="entry name" value="FAD-bd_PCMH"/>
</dbReference>
<dbReference type="OrthoDB" id="5332616at2759"/>
<evidence type="ECO:0000256" key="1">
    <source>
        <dbReference type="ARBA" id="ARBA00001974"/>
    </source>
</evidence>
<evidence type="ECO:0000256" key="9">
    <source>
        <dbReference type="ARBA" id="ARBA00039003"/>
    </source>
</evidence>
<organism evidence="14">
    <name type="scientific">Melanaphis sacchari</name>
    <dbReference type="NCBI Taxonomy" id="742174"/>
    <lineage>
        <taxon>Eukaryota</taxon>
        <taxon>Metazoa</taxon>
        <taxon>Ecdysozoa</taxon>
        <taxon>Arthropoda</taxon>
        <taxon>Hexapoda</taxon>
        <taxon>Insecta</taxon>
        <taxon>Pterygota</taxon>
        <taxon>Neoptera</taxon>
        <taxon>Paraneoptera</taxon>
        <taxon>Hemiptera</taxon>
        <taxon>Sternorrhyncha</taxon>
        <taxon>Aphidomorpha</taxon>
        <taxon>Aphidoidea</taxon>
        <taxon>Aphididae</taxon>
        <taxon>Aphidini</taxon>
        <taxon>Melanaphis</taxon>
    </lineage>
</organism>
<dbReference type="InterPro" id="IPR051264">
    <property type="entry name" value="FAD-oxidored/transferase_4"/>
</dbReference>
<dbReference type="PANTHER" id="PTHR43716:SF1">
    <property type="entry name" value="D-2-HYDROXYGLUTARATE DEHYDROGENASE, MITOCHONDRIAL"/>
    <property type="match status" value="1"/>
</dbReference>
<comment type="catalytic activity">
    <reaction evidence="12">
        <text>(R)-malate + A = oxaloacetate + AH2</text>
        <dbReference type="Rhea" id="RHEA:67460"/>
        <dbReference type="ChEBI" id="CHEBI:13193"/>
        <dbReference type="ChEBI" id="CHEBI:15588"/>
        <dbReference type="ChEBI" id="CHEBI:16452"/>
        <dbReference type="ChEBI" id="CHEBI:17499"/>
    </reaction>
    <physiologicalReaction direction="left-to-right" evidence="12">
        <dbReference type="Rhea" id="RHEA:67461"/>
    </physiologicalReaction>
</comment>
<proteinExistence type="inferred from homology"/>
<evidence type="ECO:0000256" key="12">
    <source>
        <dbReference type="ARBA" id="ARBA00049267"/>
    </source>
</evidence>
<dbReference type="Pfam" id="PF01565">
    <property type="entry name" value="FAD_binding_4"/>
    <property type="match status" value="1"/>
</dbReference>
<feature type="domain" description="FAD-binding PCMH-type" evidence="13">
    <location>
        <begin position="1"/>
        <end position="123"/>
    </location>
</feature>
<dbReference type="GO" id="GO:0005777">
    <property type="term" value="C:peroxisome"/>
    <property type="evidence" value="ECO:0007669"/>
    <property type="project" value="UniProtKB-SubCell"/>
</dbReference>
<evidence type="ECO:0000256" key="4">
    <source>
        <dbReference type="ARBA" id="ARBA00011738"/>
    </source>
</evidence>
<comment type="subunit">
    <text evidence="4">Homodimer.</text>
</comment>
<evidence type="ECO:0000256" key="10">
    <source>
        <dbReference type="ARBA" id="ARBA00039639"/>
    </source>
</evidence>
<comment type="function">
    <text evidence="11">Catalyzes the oxidation of D-2-hydroxyglutarate (D-2-HG) to alpha-ketoglutarate. Also catalyzes the oxidation of other D-2-hydroxyacids, such as D-malate (D-MAL) and D-lactate (D-LAC). Exhibits high activities towards D-2-HG and D-MAL but a very weak activity towards D-LAC.</text>
</comment>
<accession>A0A2H8TFM5</accession>
<evidence type="ECO:0000256" key="6">
    <source>
        <dbReference type="ARBA" id="ARBA00022827"/>
    </source>
</evidence>
<keyword evidence="6" id="KW-0274">FAD</keyword>
<gene>
    <name evidence="14" type="primary">D2HGDH_0</name>
</gene>
<evidence type="ECO:0000256" key="7">
    <source>
        <dbReference type="ARBA" id="ARBA00023002"/>
    </source>
</evidence>
<evidence type="ECO:0000256" key="5">
    <source>
        <dbReference type="ARBA" id="ARBA00022630"/>
    </source>
</evidence>
<dbReference type="InterPro" id="IPR006094">
    <property type="entry name" value="Oxid_FAD_bind_N"/>
</dbReference>
<evidence type="ECO:0000256" key="8">
    <source>
        <dbReference type="ARBA" id="ARBA00023140"/>
    </source>
</evidence>
<dbReference type="PANTHER" id="PTHR43716">
    <property type="entry name" value="D-2-HYDROXYGLUTARATE DEHYDROGENASE, MITOCHONDRIAL"/>
    <property type="match status" value="1"/>
</dbReference>
<dbReference type="InterPro" id="IPR004113">
    <property type="entry name" value="FAD-bd_oxidored_4_C"/>
</dbReference>
<name>A0A2H8TFM5_9HEMI</name>
<evidence type="ECO:0000313" key="14">
    <source>
        <dbReference type="EMBL" id="MBW12861.1"/>
    </source>
</evidence>
<dbReference type="PROSITE" id="PS51387">
    <property type="entry name" value="FAD_PCMH"/>
    <property type="match status" value="1"/>
</dbReference>
<dbReference type="Gene3D" id="3.30.465.10">
    <property type="match status" value="1"/>
</dbReference>
<dbReference type="Gene3D" id="3.30.70.2190">
    <property type="match status" value="1"/>
</dbReference>
<keyword evidence="8" id="KW-0576">Peroxisome</keyword>
<dbReference type="AlphaFoldDB" id="A0A2H8TFM5"/>
<dbReference type="InterPro" id="IPR036318">
    <property type="entry name" value="FAD-bd_PCMH-like_sf"/>
</dbReference>
<comment type="similarity">
    <text evidence="3">Belongs to the FAD-binding oxidoreductase/transferase type 4 family.</text>
</comment>